<gene>
    <name evidence="1" type="ORF">DmAi_24110</name>
</gene>
<organism evidence="1 2">
    <name type="scientific">Acetobacter persici</name>
    <dbReference type="NCBI Taxonomy" id="1076596"/>
    <lineage>
        <taxon>Bacteria</taxon>
        <taxon>Pseudomonadati</taxon>
        <taxon>Pseudomonadota</taxon>
        <taxon>Alphaproteobacteria</taxon>
        <taxon>Acetobacterales</taxon>
        <taxon>Acetobacteraceae</taxon>
        <taxon>Acetobacter</taxon>
    </lineage>
</organism>
<dbReference type="RefSeq" id="WP_086655086.1">
    <property type="nucleotide sequence ID" value="NZ_BLJP01000011.1"/>
</dbReference>
<accession>A0A6V8IBA1</accession>
<comment type="caution">
    <text evidence="1">The sequence shown here is derived from an EMBL/GenBank/DDBJ whole genome shotgun (WGS) entry which is preliminary data.</text>
</comment>
<dbReference type="Pfam" id="PF13557">
    <property type="entry name" value="Phenol_MetA_deg"/>
    <property type="match status" value="1"/>
</dbReference>
<name>A0A6V8IBA1_9PROT</name>
<dbReference type="OrthoDB" id="7220636at2"/>
<protein>
    <submittedName>
        <fullName evidence="1">Uncharacterized protein</fullName>
    </submittedName>
</protein>
<evidence type="ECO:0000313" key="1">
    <source>
        <dbReference type="EMBL" id="GFE94352.1"/>
    </source>
</evidence>
<sequence length="312" mass="35006">MISSPLPHLFRSEIFRKNLSFTSLFRIRPAVFFVGLASLSAQPHAQAADIPLAIIGPHEYDLPVDFKPFNVLVQYGDGNAAGLSYNSQGARKPVGGSHTWAGMTKYVHFRSFDAIPHVGFAFEVIQTESYTLANGTNYGGLGGTISGPAVWFKPNKHSTFGIQTFLQTPSGTRDSLATHYWSNLSSFMFDYEWKHFSFDGDLGAIVNMTKHVDGQHSYKPGTTFHSNLRFSWKAHRVVEPFLAFDWQNTAATRDRTVQNWIDNSSSREVAMGVGAMFTLTRSISLTTRYSHSVEGRNTPETNAYYMKFVYLW</sequence>
<dbReference type="AlphaFoldDB" id="A0A6V8IBA1"/>
<keyword evidence="2" id="KW-1185">Reference proteome</keyword>
<dbReference type="Proteomes" id="UP000548726">
    <property type="component" value="Unassembled WGS sequence"/>
</dbReference>
<reference evidence="1 2" key="1">
    <citation type="journal article" date="2020" name="Cell Rep.">
        <title>Local necrotic cells trigger systemic immune activation via gut microbiome dysbiosis in Drosophila.</title>
        <authorList>
            <person name="Kosakamoto H."/>
            <person name="Yamauchi T."/>
            <person name="Akuzawa-Tokita Y."/>
            <person name="Nishimura K."/>
            <person name="Soga T."/>
            <person name="Murakami T."/>
            <person name="Mori H."/>
            <person name="Yamamoto K."/>
            <person name="Miyazaki R."/>
            <person name="Koto A."/>
            <person name="Miura M."/>
            <person name="Obata F."/>
        </authorList>
    </citation>
    <scope>NUCLEOTIDE SEQUENCE [LARGE SCALE GENOMIC DNA]</scope>
    <source>
        <strain evidence="1 2">Ai</strain>
    </source>
</reference>
<dbReference type="InterPro" id="IPR025737">
    <property type="entry name" value="FApF"/>
</dbReference>
<dbReference type="EMBL" id="BLJP01000011">
    <property type="protein sequence ID" value="GFE94352.1"/>
    <property type="molecule type" value="Genomic_DNA"/>
</dbReference>
<evidence type="ECO:0000313" key="2">
    <source>
        <dbReference type="Proteomes" id="UP000548726"/>
    </source>
</evidence>
<proteinExistence type="predicted"/>